<accession>A0A437AN00</accession>
<name>A0A437AN00_9MICR</name>
<keyword evidence="3" id="KW-1185">Reference proteome</keyword>
<reference evidence="2 3" key="1">
    <citation type="submission" date="2018-10" db="EMBL/GenBank/DDBJ databases">
        <title>Draft genome sequence of the microsporidian Tubulinosema ratisbonensis.</title>
        <authorList>
            <person name="Polonais V."/>
            <person name="Peyretaillade E."/>
            <person name="Niehus S."/>
            <person name="Wawrzyniak I."/>
            <person name="Franchet A."/>
            <person name="Gaspin C."/>
            <person name="Reichstadt M."/>
            <person name="Belser C."/>
            <person name="Labadie K."/>
            <person name="Delbac F."/>
            <person name="Ferrandon D."/>
        </authorList>
    </citation>
    <scope>NUCLEOTIDE SEQUENCE [LARGE SCALE GENOMIC DNA]</scope>
    <source>
        <strain evidence="2 3">Franzen</strain>
    </source>
</reference>
<proteinExistence type="predicted"/>
<keyword evidence="1" id="KW-1133">Transmembrane helix</keyword>
<evidence type="ECO:0000313" key="3">
    <source>
        <dbReference type="Proteomes" id="UP000282876"/>
    </source>
</evidence>
<dbReference type="EMBL" id="RCSS01000193">
    <property type="protein sequence ID" value="RVD92544.1"/>
    <property type="molecule type" value="Genomic_DNA"/>
</dbReference>
<dbReference type="VEuPathDB" id="MicrosporidiaDB:TUBRATIS_009500"/>
<keyword evidence="1" id="KW-0472">Membrane</keyword>
<comment type="caution">
    <text evidence="2">The sequence shown here is derived from an EMBL/GenBank/DDBJ whole genome shotgun (WGS) entry which is preliminary data.</text>
</comment>
<evidence type="ECO:0000256" key="1">
    <source>
        <dbReference type="SAM" id="Phobius"/>
    </source>
</evidence>
<protein>
    <submittedName>
        <fullName evidence="2">Uncharacterized protein</fullName>
    </submittedName>
</protein>
<sequence>MLGTSLQIFIFAFAGTAIFCIFMVRIYLRILETKKYAQGYDVRGIKAYNRQSSALNTCIQSLASFDDLIDYLKKSQLKENSITKLIYKFIEQIKKNGFPVQNKMFYERIMEYFHEKKIFFEDNSSFSANLYIAIVNQLFKEEMEDRMLFFERLDELSYKEYCQIVDCSTIFELFGLGYFDKNYKITFKILTLAIKNIQHTINLLINQPNKDLQPRYLHHPKILIFSFNQTFFTKETFDLKTNLEIKFKSLYLLKSVGFITFGEKNKSFFRCVSRRNGFFYLFDDTYVSIENDSERFVSDGMINFVVYEKMLENCNLK</sequence>
<organism evidence="2 3">
    <name type="scientific">Tubulinosema ratisbonensis</name>
    <dbReference type="NCBI Taxonomy" id="291195"/>
    <lineage>
        <taxon>Eukaryota</taxon>
        <taxon>Fungi</taxon>
        <taxon>Fungi incertae sedis</taxon>
        <taxon>Microsporidia</taxon>
        <taxon>Tubulinosematoidea</taxon>
        <taxon>Tubulinosematidae</taxon>
        <taxon>Tubulinosema</taxon>
    </lineage>
</organism>
<gene>
    <name evidence="2" type="ORF">TUBRATIS_009500</name>
</gene>
<keyword evidence="1" id="KW-0812">Transmembrane</keyword>
<evidence type="ECO:0000313" key="2">
    <source>
        <dbReference type="EMBL" id="RVD92544.1"/>
    </source>
</evidence>
<dbReference type="AlphaFoldDB" id="A0A437AN00"/>
<dbReference type="Proteomes" id="UP000282876">
    <property type="component" value="Unassembled WGS sequence"/>
</dbReference>
<feature type="transmembrane region" description="Helical" evidence="1">
    <location>
        <begin position="6"/>
        <end position="28"/>
    </location>
</feature>